<dbReference type="Pfam" id="PF00563">
    <property type="entry name" value="EAL"/>
    <property type="match status" value="1"/>
</dbReference>
<dbReference type="InterPro" id="IPR000160">
    <property type="entry name" value="GGDEF_dom"/>
</dbReference>
<feature type="domain" description="GGDEF" evidence="5">
    <location>
        <begin position="632"/>
        <end position="770"/>
    </location>
</feature>
<dbReference type="RefSeq" id="WP_011628581.1">
    <property type="nucleotide sequence ID" value="NC_008340.1"/>
</dbReference>
<dbReference type="InterPro" id="IPR035919">
    <property type="entry name" value="EAL_sf"/>
</dbReference>
<dbReference type="OrthoDB" id="7053140at2"/>
<feature type="domain" description="PAS" evidence="2">
    <location>
        <begin position="473"/>
        <end position="521"/>
    </location>
</feature>
<dbReference type="NCBIfam" id="TIGR00229">
    <property type="entry name" value="sensory_box"/>
    <property type="match status" value="2"/>
</dbReference>
<dbReference type="SMART" id="SM00267">
    <property type="entry name" value="GGDEF"/>
    <property type="match status" value="1"/>
</dbReference>
<evidence type="ECO:0000313" key="6">
    <source>
        <dbReference type="EMBL" id="ABI56186.1"/>
    </source>
</evidence>
<dbReference type="InterPro" id="IPR001610">
    <property type="entry name" value="PAC"/>
</dbReference>
<dbReference type="InterPro" id="IPR052155">
    <property type="entry name" value="Biofilm_reg_signaling"/>
</dbReference>
<dbReference type="PANTHER" id="PTHR44757:SF2">
    <property type="entry name" value="BIOFILM ARCHITECTURE MAINTENANCE PROTEIN MBAA"/>
    <property type="match status" value="1"/>
</dbReference>
<feature type="domain" description="EAL" evidence="4">
    <location>
        <begin position="779"/>
        <end position="1023"/>
    </location>
</feature>
<dbReference type="eggNOG" id="COG5001">
    <property type="taxonomic scope" value="Bacteria"/>
</dbReference>
<evidence type="ECO:0000259" key="2">
    <source>
        <dbReference type="PROSITE" id="PS50112"/>
    </source>
</evidence>
<dbReference type="HOGENOM" id="CLU_000445_70_44_6"/>
<dbReference type="PROSITE" id="PS50112">
    <property type="entry name" value="PAS"/>
    <property type="match status" value="2"/>
</dbReference>
<dbReference type="Gene3D" id="3.20.20.450">
    <property type="entry name" value="EAL domain"/>
    <property type="match status" value="1"/>
</dbReference>
<feature type="domain" description="PAC" evidence="3">
    <location>
        <begin position="548"/>
        <end position="600"/>
    </location>
</feature>
<keyword evidence="1" id="KW-0812">Transmembrane</keyword>
<feature type="domain" description="PAS" evidence="2">
    <location>
        <begin position="355"/>
        <end position="408"/>
    </location>
</feature>
<feature type="domain" description="PAC" evidence="3">
    <location>
        <begin position="426"/>
        <end position="479"/>
    </location>
</feature>
<keyword evidence="7" id="KW-1185">Reference proteome</keyword>
<dbReference type="CDD" id="cd00130">
    <property type="entry name" value="PAS"/>
    <property type="match status" value="2"/>
</dbReference>
<dbReference type="SMART" id="SM00091">
    <property type="entry name" value="PAS"/>
    <property type="match status" value="2"/>
</dbReference>
<evidence type="ECO:0000259" key="3">
    <source>
        <dbReference type="PROSITE" id="PS50113"/>
    </source>
</evidence>
<dbReference type="CDD" id="cd12915">
    <property type="entry name" value="PDC2_DGC_like"/>
    <property type="match status" value="1"/>
</dbReference>
<dbReference type="SMART" id="SM00086">
    <property type="entry name" value="PAC"/>
    <property type="match status" value="2"/>
</dbReference>
<dbReference type="InterPro" id="IPR043128">
    <property type="entry name" value="Rev_trsase/Diguanyl_cyclase"/>
</dbReference>
<dbReference type="InterPro" id="IPR035965">
    <property type="entry name" value="PAS-like_dom_sf"/>
</dbReference>
<evidence type="ECO:0000259" key="5">
    <source>
        <dbReference type="PROSITE" id="PS50887"/>
    </source>
</evidence>
<dbReference type="InterPro" id="IPR000014">
    <property type="entry name" value="PAS"/>
</dbReference>
<dbReference type="SUPFAM" id="SSF141868">
    <property type="entry name" value="EAL domain-like"/>
    <property type="match status" value="1"/>
</dbReference>
<dbReference type="Proteomes" id="UP000001962">
    <property type="component" value="Chromosome"/>
</dbReference>
<accession>Q0AAF1</accession>
<dbReference type="PROSITE" id="PS50113">
    <property type="entry name" value="PAC"/>
    <property type="match status" value="2"/>
</dbReference>
<dbReference type="NCBIfam" id="TIGR00254">
    <property type="entry name" value="GGDEF"/>
    <property type="match status" value="1"/>
</dbReference>
<dbReference type="SUPFAM" id="SSF55785">
    <property type="entry name" value="PYP-like sensor domain (PAS domain)"/>
    <property type="match status" value="2"/>
</dbReference>
<dbReference type="KEGG" id="aeh:Mlg_0832"/>
<dbReference type="CDD" id="cd01949">
    <property type="entry name" value="GGDEF"/>
    <property type="match status" value="1"/>
</dbReference>
<dbReference type="SUPFAM" id="SSF55073">
    <property type="entry name" value="Nucleotide cyclase"/>
    <property type="match status" value="1"/>
</dbReference>
<dbReference type="Pfam" id="PF13426">
    <property type="entry name" value="PAS_9"/>
    <property type="match status" value="1"/>
</dbReference>
<reference evidence="7" key="1">
    <citation type="submission" date="2006-08" db="EMBL/GenBank/DDBJ databases">
        <title>Complete sequence of Alkalilimnicola ehrilichei MLHE-1.</title>
        <authorList>
            <person name="Copeland A."/>
            <person name="Lucas S."/>
            <person name="Lapidus A."/>
            <person name="Barry K."/>
            <person name="Detter J.C."/>
            <person name="Glavina del Rio T."/>
            <person name="Hammon N."/>
            <person name="Israni S."/>
            <person name="Dalin E."/>
            <person name="Tice H."/>
            <person name="Pitluck S."/>
            <person name="Sims D."/>
            <person name="Brettin T."/>
            <person name="Bruce D."/>
            <person name="Han C."/>
            <person name="Tapia R."/>
            <person name="Gilna P."/>
            <person name="Schmutz J."/>
            <person name="Larimer F."/>
            <person name="Land M."/>
            <person name="Hauser L."/>
            <person name="Kyrpides N."/>
            <person name="Mikhailova N."/>
            <person name="Oremland R.S."/>
            <person name="Hoeft S.E."/>
            <person name="Switzer-Blum J."/>
            <person name="Kulp T."/>
            <person name="King G."/>
            <person name="Tabita R."/>
            <person name="Witte B."/>
            <person name="Santini J.M."/>
            <person name="Basu P."/>
            <person name="Hollibaugh J.T."/>
            <person name="Xie G."/>
            <person name="Stolz J.F."/>
            <person name="Richardson P."/>
        </authorList>
    </citation>
    <scope>NUCLEOTIDE SEQUENCE [LARGE SCALE GENOMIC DNA]</scope>
    <source>
        <strain evidence="7">ATCC BAA-1101 / DSM 17681 / MLHE-1</strain>
    </source>
</reference>
<dbReference type="CDD" id="cd01948">
    <property type="entry name" value="EAL"/>
    <property type="match status" value="1"/>
</dbReference>
<dbReference type="EMBL" id="CP000453">
    <property type="protein sequence ID" value="ABI56186.1"/>
    <property type="molecule type" value="Genomic_DNA"/>
</dbReference>
<evidence type="ECO:0000259" key="4">
    <source>
        <dbReference type="PROSITE" id="PS50883"/>
    </source>
</evidence>
<name>Q0AAF1_ALKEH</name>
<dbReference type="eggNOG" id="COG3829">
    <property type="taxonomic scope" value="Bacteria"/>
</dbReference>
<dbReference type="PROSITE" id="PS50883">
    <property type="entry name" value="EAL"/>
    <property type="match status" value="1"/>
</dbReference>
<organism evidence="6 7">
    <name type="scientific">Alkalilimnicola ehrlichii (strain ATCC BAA-1101 / DSM 17681 / MLHE-1)</name>
    <dbReference type="NCBI Taxonomy" id="187272"/>
    <lineage>
        <taxon>Bacteria</taxon>
        <taxon>Pseudomonadati</taxon>
        <taxon>Pseudomonadota</taxon>
        <taxon>Gammaproteobacteria</taxon>
        <taxon>Chromatiales</taxon>
        <taxon>Ectothiorhodospiraceae</taxon>
        <taxon>Alkalilimnicola</taxon>
    </lineage>
</organism>
<feature type="transmembrane region" description="Helical" evidence="1">
    <location>
        <begin position="309"/>
        <end position="329"/>
    </location>
</feature>
<protein>
    <submittedName>
        <fullName evidence="6">Diguanylate cyclase/phosphodiesterase with PAS/PAC sensor(S)</fullName>
    </submittedName>
</protein>
<dbReference type="AlphaFoldDB" id="Q0AAF1"/>
<dbReference type="InterPro" id="IPR013656">
    <property type="entry name" value="PAS_4"/>
</dbReference>
<evidence type="ECO:0000256" key="1">
    <source>
        <dbReference type="SAM" id="Phobius"/>
    </source>
</evidence>
<dbReference type="PROSITE" id="PS50887">
    <property type="entry name" value="GGDEF"/>
    <property type="match status" value="1"/>
</dbReference>
<keyword evidence="1" id="KW-0472">Membrane</keyword>
<dbReference type="Gene3D" id="3.30.70.270">
    <property type="match status" value="1"/>
</dbReference>
<dbReference type="Gene3D" id="3.30.450.20">
    <property type="entry name" value="PAS domain"/>
    <property type="match status" value="4"/>
</dbReference>
<dbReference type="InterPro" id="IPR029787">
    <property type="entry name" value="Nucleotide_cyclase"/>
</dbReference>
<dbReference type="InterPro" id="IPR000700">
    <property type="entry name" value="PAS-assoc_C"/>
</dbReference>
<keyword evidence="1" id="KW-1133">Transmembrane helix</keyword>
<gene>
    <name evidence="6" type="ordered locus">Mlg_0832</name>
</gene>
<dbReference type="Pfam" id="PF08448">
    <property type="entry name" value="PAS_4"/>
    <property type="match status" value="1"/>
</dbReference>
<dbReference type="Pfam" id="PF00990">
    <property type="entry name" value="GGDEF"/>
    <property type="match status" value="1"/>
</dbReference>
<sequence>MSGHRDTDHPPAELAYPVVRRRAVGWYLGAVLTLLLVVVWLLHDQYQRDIALAADRTQARVDMVAEWVRSSLLVSEHTLAGIAHILAPETPERMIPYHLGDEALDGFLRLRRDSLPILNELAILRHDGTVLNSTREDMARGTDLGDTAFLSAFRADPTLHELITSLYRSPLDDRHYLMHLRRISRAPDPTANLVAIQLDPAIFSEALHRTTLSRGESITVLDRDLQLVARYPDRDSDGASVPVSTPVETPELTAFLEQGHATARIRMRSPVDGVERIYTARRVNALPFVVISGEAIDVALGGWRQRAWAMGLGVALAALLGTALLAHYLHRRSLERALRLEVRGREATQEALQSREARLRALVDAMPDLLFMFDREGRFIHIHADEPEKLLLPAEQALGKHFRTVLPEPLSTPLKDALARLAAGEDPVQYDYTLTLGGTERTFTTVVRPVRGADNQYLGALAQVRDITEARTTEAELRIAAAAFETHLGMMITDAEGRIQRVNDTFCRITGYQQAEVLGQTPRLLSSGRHDERFYQRMWAQVREHGSWEGEIWNRRKNGEIFPEWQTITAVRDDSGEITHYVATLHDISDRKEAERQVHRLAFYDTLTGLPNRRLLLERLAHCLRGNHRSRRQGALLYLDLDHFKAVNDAHGHGTGDRLLQALSGRLSNSIRESDTLARLNADDFLVLLTDLAEETQAAARGAEAAAEALIKQLEAPLVMDGEPIHLHASIGITLFRNHETKPEVAVQEAEQAMHQAKQSGRNAICFFDPLMQADMLRRVHLERGLRRAVHDGGLTLHFQPQVGPDGDILGYEALLRWPHPEQGPIGPGVFIPIAEQSRLIIPLGRWLLQAAARQLAAWARDPATRALTLSVNISSVQFRHDDLVAAVREALETTGAPAERLKLEVTESLLMEEPDQVCATMERLRALGVHFSLDDFGTGFSSLAYLQRLPLDELKIDQSFVQSLEQAPAADAIVGSIIGLARSLSLHVIAEGVETETQRTRLAAHGCHRYQGYLFGAPAPLA</sequence>
<evidence type="ECO:0000313" key="7">
    <source>
        <dbReference type="Proteomes" id="UP000001962"/>
    </source>
</evidence>
<feature type="transmembrane region" description="Helical" evidence="1">
    <location>
        <begin position="24"/>
        <end position="42"/>
    </location>
</feature>
<dbReference type="PANTHER" id="PTHR44757">
    <property type="entry name" value="DIGUANYLATE CYCLASE DGCP"/>
    <property type="match status" value="1"/>
</dbReference>
<dbReference type="SMART" id="SM00052">
    <property type="entry name" value="EAL"/>
    <property type="match status" value="1"/>
</dbReference>
<dbReference type="InterPro" id="IPR001633">
    <property type="entry name" value="EAL_dom"/>
</dbReference>
<proteinExistence type="predicted"/>